<evidence type="ECO:0000313" key="2">
    <source>
        <dbReference type="Proteomes" id="UP001476798"/>
    </source>
</evidence>
<dbReference type="Proteomes" id="UP001476798">
    <property type="component" value="Unassembled WGS sequence"/>
</dbReference>
<organism evidence="1 2">
    <name type="scientific">Goodea atripinnis</name>
    <dbReference type="NCBI Taxonomy" id="208336"/>
    <lineage>
        <taxon>Eukaryota</taxon>
        <taxon>Metazoa</taxon>
        <taxon>Chordata</taxon>
        <taxon>Craniata</taxon>
        <taxon>Vertebrata</taxon>
        <taxon>Euteleostomi</taxon>
        <taxon>Actinopterygii</taxon>
        <taxon>Neopterygii</taxon>
        <taxon>Teleostei</taxon>
        <taxon>Neoteleostei</taxon>
        <taxon>Acanthomorphata</taxon>
        <taxon>Ovalentaria</taxon>
        <taxon>Atherinomorphae</taxon>
        <taxon>Cyprinodontiformes</taxon>
        <taxon>Goodeidae</taxon>
        <taxon>Goodea</taxon>
    </lineage>
</organism>
<dbReference type="InterPro" id="IPR036322">
    <property type="entry name" value="WD40_repeat_dom_sf"/>
</dbReference>
<comment type="caution">
    <text evidence="1">The sequence shown here is derived from an EMBL/GenBank/DDBJ whole genome shotgun (WGS) entry which is preliminary data.</text>
</comment>
<reference evidence="1 2" key="1">
    <citation type="submission" date="2021-06" db="EMBL/GenBank/DDBJ databases">
        <authorList>
            <person name="Palmer J.M."/>
        </authorList>
    </citation>
    <scope>NUCLEOTIDE SEQUENCE [LARGE SCALE GENOMIC DNA]</scope>
    <source>
        <strain evidence="1 2">GA_2019</strain>
        <tissue evidence="1">Muscle</tissue>
    </source>
</reference>
<keyword evidence="2" id="KW-1185">Reference proteome</keyword>
<dbReference type="InterPro" id="IPR049567">
    <property type="entry name" value="WDR59-like"/>
</dbReference>
<feature type="non-terminal residue" evidence="1">
    <location>
        <position position="1"/>
    </location>
</feature>
<dbReference type="Gene3D" id="2.130.10.10">
    <property type="entry name" value="YVTN repeat-like/Quinoprotein amine dehydrogenase"/>
    <property type="match status" value="1"/>
</dbReference>
<dbReference type="EMBL" id="JAHRIO010040065">
    <property type="protein sequence ID" value="MEQ2170643.1"/>
    <property type="molecule type" value="Genomic_DNA"/>
</dbReference>
<dbReference type="InterPro" id="IPR015943">
    <property type="entry name" value="WD40/YVTN_repeat-like_dom_sf"/>
</dbReference>
<sequence>KPNTAVEYVAAHLSKIHGLDWHPDNEFIFATSSQDNSVRVRTHLFWDYRQPRKYLNILSCQVPVWKARYTLRRENSLLLWSTLDLNSPVHAFVGHDDVVLEFQWRPQKQDKDAGRQDSGSGLAQTLQQEFSLVNLQIRNVNVEMDAMNRSCVVSAHFGSHQVHLVVKFPVQYPNNAAPSFQFVSPTTIPSAMKIKIQKVREGTAAPDRLGLTNSSRCGSLGSVSDSLN</sequence>
<accession>A0ABV0NGV9</accession>
<dbReference type="SUPFAM" id="SSF50978">
    <property type="entry name" value="WD40 repeat-like"/>
    <property type="match status" value="1"/>
</dbReference>
<dbReference type="PANTHER" id="PTHR46170:SF1">
    <property type="entry name" value="GATOR COMPLEX PROTEIN WDR59"/>
    <property type="match status" value="1"/>
</dbReference>
<dbReference type="PANTHER" id="PTHR46170">
    <property type="entry name" value="GATOR COMPLEX PROTEIN WDR59"/>
    <property type="match status" value="1"/>
</dbReference>
<evidence type="ECO:0000313" key="1">
    <source>
        <dbReference type="EMBL" id="MEQ2170643.1"/>
    </source>
</evidence>
<protein>
    <submittedName>
        <fullName evidence="1">Uncharacterized protein</fullName>
    </submittedName>
</protein>
<proteinExistence type="predicted"/>
<name>A0ABV0NGV9_9TELE</name>
<gene>
    <name evidence="1" type="ORF">GOODEAATRI_002406</name>
</gene>